<dbReference type="RefSeq" id="WP_280997207.1">
    <property type="nucleotide sequence ID" value="NZ_CP069362.1"/>
</dbReference>
<evidence type="ECO:0000313" key="1">
    <source>
        <dbReference type="EMBL" id="WGS63940.1"/>
    </source>
</evidence>
<evidence type="ECO:0008006" key="3">
    <source>
        <dbReference type="Google" id="ProtNLM"/>
    </source>
</evidence>
<dbReference type="EMBL" id="CP069362">
    <property type="protein sequence ID" value="WGS63940.1"/>
    <property type="molecule type" value="Genomic_DNA"/>
</dbReference>
<organism evidence="1 2">
    <name type="scientific">Marinitoga aeolica</name>
    <dbReference type="NCBI Taxonomy" id="2809031"/>
    <lineage>
        <taxon>Bacteria</taxon>
        <taxon>Thermotogati</taxon>
        <taxon>Thermotogota</taxon>
        <taxon>Thermotogae</taxon>
        <taxon>Petrotogales</taxon>
        <taxon>Petrotogaceae</taxon>
        <taxon>Marinitoga</taxon>
    </lineage>
</organism>
<gene>
    <name evidence="1" type="ORF">JRV97_06050</name>
</gene>
<reference evidence="1 2" key="1">
    <citation type="submission" date="2021-02" db="EMBL/GenBank/DDBJ databases">
        <title>Characterization of Marinitoga sp. nov. str. BP5-C20A.</title>
        <authorList>
            <person name="Erauso G."/>
            <person name="Postec A."/>
        </authorList>
    </citation>
    <scope>NUCLEOTIDE SEQUENCE [LARGE SCALE GENOMIC DNA]</scope>
    <source>
        <strain evidence="1 2">BP5-C20A</strain>
    </source>
</reference>
<evidence type="ECO:0000313" key="2">
    <source>
        <dbReference type="Proteomes" id="UP001232493"/>
    </source>
</evidence>
<sequence length="472" mass="56456">MNNLGIIDLENLLLTIFDEEVKKLMKEAMICYNVGAYRAAIILTWNTVLYDTYKKISYLAKYFEDNEAQEIQEDIEKKLNEGKYFSEWNLIEEYLYKKLDLIDKVDCKKLSFIKDLRNMSAHLSMHLLKEEFFTPTAEDVRMVIRNAIEIILSQPPILNKKATKYLFKEILGPYFPTLYEKFEKIVIEEYLEKGGKYFLRNLVIETIERYLFGEAKHENLKNLFLVLLRHKQKYFEDEAVKKCLNKIASTKEIEKLIWIIIEEPEILNYISKGKEVLIKYLEEQLTIFDDLPQWKREFFPILFIIFKFQMGKNDYESVKEITKKYIEYINLFELQKYNIYIKYFNEELKEIFLESSIEHLKNLSWFDGAYKFIRNTISPLLYLVTDSGQLKTLFTNIEENKGRGKINQILESSHALENVEIILKNISKDILRENKKIVETFLDNVCLRLTNTGFFDKDIKECKRYFFDELLN</sequence>
<accession>A0ABY8PMW5</accession>
<dbReference type="Proteomes" id="UP001232493">
    <property type="component" value="Chromosome"/>
</dbReference>
<name>A0ABY8PMW5_9BACT</name>
<protein>
    <recommendedName>
        <fullName evidence="3">DUF4145 domain-containing protein</fullName>
    </recommendedName>
</protein>
<keyword evidence="2" id="KW-1185">Reference proteome</keyword>
<proteinExistence type="predicted"/>